<dbReference type="CDD" id="cd04332">
    <property type="entry name" value="YbaK_like"/>
    <property type="match status" value="1"/>
</dbReference>
<proteinExistence type="predicted"/>
<dbReference type="SUPFAM" id="SSF55826">
    <property type="entry name" value="YbaK/ProRS associated domain"/>
    <property type="match status" value="1"/>
</dbReference>
<dbReference type="Pfam" id="PF04073">
    <property type="entry name" value="tRNA_edit"/>
    <property type="match status" value="1"/>
</dbReference>
<organism evidence="2 3">
    <name type="scientific">Pontibacterium sinense</name>
    <dbReference type="NCBI Taxonomy" id="2781979"/>
    <lineage>
        <taxon>Bacteria</taxon>
        <taxon>Pseudomonadati</taxon>
        <taxon>Pseudomonadota</taxon>
        <taxon>Gammaproteobacteria</taxon>
        <taxon>Oceanospirillales</taxon>
        <taxon>Oceanospirillaceae</taxon>
        <taxon>Pontibacterium</taxon>
    </lineage>
</organism>
<feature type="domain" description="YbaK/aminoacyl-tRNA synthetase-associated" evidence="1">
    <location>
        <begin position="23"/>
        <end position="138"/>
    </location>
</feature>
<protein>
    <submittedName>
        <fullName evidence="2">YbaK/EbsC family protein</fullName>
    </submittedName>
</protein>
<dbReference type="GO" id="GO:0002161">
    <property type="term" value="F:aminoacyl-tRNA deacylase activity"/>
    <property type="evidence" value="ECO:0007669"/>
    <property type="project" value="InterPro"/>
</dbReference>
<dbReference type="AlphaFoldDB" id="A0A8J7FWV0"/>
<name>A0A8J7FWV0_9GAMM</name>
<reference evidence="2" key="1">
    <citation type="submission" date="2020-10" db="EMBL/GenBank/DDBJ databases">
        <title>Bacterium isolated from coastal waters sediment.</title>
        <authorList>
            <person name="Chen R.-J."/>
            <person name="Lu D.-C."/>
            <person name="Zhu K.-L."/>
            <person name="Du Z.-J."/>
        </authorList>
    </citation>
    <scope>NUCLEOTIDE SEQUENCE</scope>
    <source>
        <strain evidence="2">N1Y112</strain>
    </source>
</reference>
<evidence type="ECO:0000259" key="1">
    <source>
        <dbReference type="Pfam" id="PF04073"/>
    </source>
</evidence>
<evidence type="ECO:0000313" key="3">
    <source>
        <dbReference type="Proteomes" id="UP000640333"/>
    </source>
</evidence>
<gene>
    <name evidence="2" type="ORF">IOQ59_17660</name>
</gene>
<comment type="caution">
    <text evidence="2">The sequence shown here is derived from an EMBL/GenBank/DDBJ whole genome shotgun (WGS) entry which is preliminary data.</text>
</comment>
<dbReference type="RefSeq" id="WP_193954786.1">
    <property type="nucleotide sequence ID" value="NZ_JADEYS010000022.1"/>
</dbReference>
<keyword evidence="3" id="KW-1185">Reference proteome</keyword>
<dbReference type="InterPro" id="IPR036754">
    <property type="entry name" value="YbaK/aa-tRNA-synt-asso_dom_sf"/>
</dbReference>
<accession>A0A8J7FWV0</accession>
<dbReference type="EMBL" id="JADEYS010000022">
    <property type="protein sequence ID" value="MBE9399090.1"/>
    <property type="molecule type" value="Genomic_DNA"/>
</dbReference>
<dbReference type="Gene3D" id="3.90.960.10">
    <property type="entry name" value="YbaK/aminoacyl-tRNA synthetase-associated domain"/>
    <property type="match status" value="1"/>
</dbReference>
<dbReference type="Proteomes" id="UP000640333">
    <property type="component" value="Unassembled WGS sequence"/>
</dbReference>
<sequence>MSLAPTIQRYLDNQHITYKRVFHPYAETAMGCALAAKVPPKRVAKGVVLRDDEGFVMAVVPADRQVDLRAVNHFTNRLLTTARQNDVKILFRDCATGAVPSLGQTYNLPVIWDDHLGEEPECYLEAGDHRELVRMNRDSFLDSMKNQPHGRISF</sequence>
<dbReference type="InterPro" id="IPR007214">
    <property type="entry name" value="YbaK/aa-tRNA-synth-assoc-dom"/>
</dbReference>
<evidence type="ECO:0000313" key="2">
    <source>
        <dbReference type="EMBL" id="MBE9399090.1"/>
    </source>
</evidence>